<dbReference type="Pfam" id="PF01565">
    <property type="entry name" value="FAD_binding_4"/>
    <property type="match status" value="1"/>
</dbReference>
<dbReference type="GO" id="GO:0051536">
    <property type="term" value="F:iron-sulfur cluster binding"/>
    <property type="evidence" value="ECO:0007669"/>
    <property type="project" value="InterPro"/>
</dbReference>
<keyword evidence="5" id="KW-0809">Transit peptide</keyword>
<dbReference type="eggNOG" id="COG1145">
    <property type="taxonomic scope" value="Bacteria"/>
</dbReference>
<sequence length="943" mass="103842">MSNVEYQNYVKAISTLIPKERIFTDTLRCLAYGTDGGFYRLEPQVVVRVANEKEMQLCLREASSKKLPVTFKAAGTSLSGQAISDSILLMAGEGWEDYEVLEEGQKIRLQPGIVGAKVNRILAPYNRKFGPDPASINSAMVGGIIINNASGMNCGTHENAYKTIEAAKIIFADGTLLDTADADSRESFRRTRPGFVEKIEEIRDRVGADETFAARIRKKYSIKNTTGFSINPFIDYDDPFQIIINLLIGSEGALAFISEVVMRSVPTYKCKASSMVYFPDIITACKAAVALKEGPVDGAELLDRLALKSVENKEGIPDFIKDFDETTTAVLIETMASDEDILAKNIIQIKEILNDFTTLRPVEFTSDPAENEQLWNIRKGVFPAVGGMREIGTTCLIEDVAYHMETLPEATKELQDIIVEHGYTDAVIYGHALEGNFHFILNQDFSDPKEVQRYAAMMHAVINMTVDKYDGSLKAEHGTGRNMAPFVKKEWGKKGYELMCEIKRLFDPDTILNPGVIINDDPECYLKNFKPLPQCDPLIDKCIECGFCEVNCMSNHFSLSARQRIVVQREIARLKKSGENPERLAELEKGFVFQGEESCAGDGLCETSCPVSIDTGKYIKQIRAANHSAFGKKVGNFTGEHLGLICSTASVALGMVGGMHRLLGTKNFGKICDTARSISGNHIPQWTAAMPSGVSAPEETPINTDAEQKVVYFPSCIARAMGPAKDDPVTESVSEVTIRVLKKAGYGIIFPKGMKNLCCGTPWESKGFTETADMKSSELEQALLIASEQGKYPVLCDTSPCIYRMRRVMDSKLKLYEPAEFVHKFLLNKLHFTPKKQTIAIHATCSTQKMGLAKILQEVASMCADKVILPPDVNCCGFAGDKGFHLPALNAHGLRTAVPVIKKEGAVVGYSNSRTCEIGCTEQLGIPYMSIMYLVDEVTTGID</sequence>
<name>Q6ALH1_DESPS</name>
<dbReference type="OrthoDB" id="9811557at2"/>
<dbReference type="EC" id="1.1.2.4" evidence="7"/>
<dbReference type="Pfam" id="PF02913">
    <property type="entry name" value="FAD-oxidase_C"/>
    <property type="match status" value="1"/>
</dbReference>
<dbReference type="FunFam" id="1.10.45.10:FF:000001">
    <property type="entry name" value="D-lactate dehydrogenase mitochondrial"/>
    <property type="match status" value="1"/>
</dbReference>
<evidence type="ECO:0000256" key="6">
    <source>
        <dbReference type="ARBA" id="ARBA00023002"/>
    </source>
</evidence>
<reference evidence="11" key="1">
    <citation type="journal article" date="2004" name="Environ. Microbiol.">
        <title>The genome of Desulfotalea psychrophila, a sulfate-reducing bacterium from permanently cold Arctic sediments.</title>
        <authorList>
            <person name="Rabus R."/>
            <person name="Ruepp A."/>
            <person name="Frickey T."/>
            <person name="Rattei T."/>
            <person name="Fartmann B."/>
            <person name="Stark M."/>
            <person name="Bauer M."/>
            <person name="Zibat A."/>
            <person name="Lombardot T."/>
            <person name="Becker I."/>
            <person name="Amann J."/>
            <person name="Gellner K."/>
            <person name="Teeling H."/>
            <person name="Leuschner W.D."/>
            <person name="Gloeckner F.-O."/>
            <person name="Lupas A.N."/>
            <person name="Amann R."/>
            <person name="Klenk H.-P."/>
        </authorList>
    </citation>
    <scope>NUCLEOTIDE SEQUENCE [LARGE SCALE GENOMIC DNA]</scope>
    <source>
        <strain evidence="11">DSM 12343 / LSv54</strain>
    </source>
</reference>
<dbReference type="KEGG" id="dps:DP2075"/>
<dbReference type="STRING" id="177439.DP2075"/>
<dbReference type="GO" id="GO:0008720">
    <property type="term" value="F:D-lactate dehydrogenase (NAD+) activity"/>
    <property type="evidence" value="ECO:0007669"/>
    <property type="project" value="TreeGrafter"/>
</dbReference>
<dbReference type="Pfam" id="PF02754">
    <property type="entry name" value="CCG"/>
    <property type="match status" value="1"/>
</dbReference>
<dbReference type="PROSITE" id="PS51379">
    <property type="entry name" value="4FE4S_FER_2"/>
    <property type="match status" value="1"/>
</dbReference>
<dbReference type="GO" id="GO:0071949">
    <property type="term" value="F:FAD binding"/>
    <property type="evidence" value="ECO:0007669"/>
    <property type="project" value="InterPro"/>
</dbReference>
<keyword evidence="4" id="KW-0274">FAD</keyword>
<proteinExistence type="inferred from homology"/>
<dbReference type="InterPro" id="IPR009051">
    <property type="entry name" value="Helical_ferredxn"/>
</dbReference>
<dbReference type="InterPro" id="IPR004017">
    <property type="entry name" value="Cys_rich_dom"/>
</dbReference>
<dbReference type="InterPro" id="IPR036318">
    <property type="entry name" value="FAD-bd_PCMH-like_sf"/>
</dbReference>
<dbReference type="Gene3D" id="1.10.45.10">
    <property type="entry name" value="Vanillyl-alcohol Oxidase, Chain A, domain 4"/>
    <property type="match status" value="1"/>
</dbReference>
<evidence type="ECO:0000313" key="11">
    <source>
        <dbReference type="Proteomes" id="UP000000602"/>
    </source>
</evidence>
<dbReference type="InterPro" id="IPR016167">
    <property type="entry name" value="FAD-bd_PCMH_sub1"/>
</dbReference>
<evidence type="ECO:0000256" key="7">
    <source>
        <dbReference type="ARBA" id="ARBA00038897"/>
    </source>
</evidence>
<comment type="similarity">
    <text evidence="2">Belongs to the FAD-binding oxidoreductase/transferase type 4 family.</text>
</comment>
<dbReference type="EMBL" id="CR522870">
    <property type="protein sequence ID" value="CAG36804.1"/>
    <property type="molecule type" value="Genomic_DNA"/>
</dbReference>
<evidence type="ECO:0000256" key="2">
    <source>
        <dbReference type="ARBA" id="ARBA00008000"/>
    </source>
</evidence>
<evidence type="ECO:0000256" key="5">
    <source>
        <dbReference type="ARBA" id="ARBA00022946"/>
    </source>
</evidence>
<dbReference type="InterPro" id="IPR006094">
    <property type="entry name" value="Oxid_FAD_bind_N"/>
</dbReference>
<dbReference type="Gene3D" id="3.30.43.10">
    <property type="entry name" value="Uridine Diphospho-n-acetylenolpyruvylglucosamine Reductase, domain 2"/>
    <property type="match status" value="1"/>
</dbReference>
<accession>Q6ALH1</accession>
<dbReference type="eggNOG" id="COG0247">
    <property type="taxonomic scope" value="Bacteria"/>
</dbReference>
<dbReference type="Proteomes" id="UP000000602">
    <property type="component" value="Chromosome"/>
</dbReference>
<dbReference type="InterPro" id="IPR004113">
    <property type="entry name" value="FAD-bd_oxidored_4_C"/>
</dbReference>
<dbReference type="PROSITE" id="PS51387">
    <property type="entry name" value="FAD_PCMH"/>
    <property type="match status" value="1"/>
</dbReference>
<keyword evidence="11" id="KW-1185">Reference proteome</keyword>
<dbReference type="PANTHER" id="PTHR11748:SF111">
    <property type="entry name" value="D-LACTATE DEHYDROGENASE, MITOCHONDRIAL-RELATED"/>
    <property type="match status" value="1"/>
</dbReference>
<dbReference type="InterPro" id="IPR017896">
    <property type="entry name" value="4Fe4S_Fe-S-bd"/>
</dbReference>
<dbReference type="RefSeq" id="WP_011189316.1">
    <property type="nucleotide sequence ID" value="NC_006138.1"/>
</dbReference>
<evidence type="ECO:0000259" key="9">
    <source>
        <dbReference type="PROSITE" id="PS51387"/>
    </source>
</evidence>
<gene>
    <name evidence="10" type="primary">ldh</name>
    <name evidence="10" type="ordered locus">DP2075</name>
</gene>
<dbReference type="PANTHER" id="PTHR11748">
    <property type="entry name" value="D-LACTATE DEHYDROGENASE"/>
    <property type="match status" value="1"/>
</dbReference>
<evidence type="ECO:0000256" key="4">
    <source>
        <dbReference type="ARBA" id="ARBA00022827"/>
    </source>
</evidence>
<organism evidence="10 11">
    <name type="scientific">Desulfotalea psychrophila (strain LSv54 / DSM 12343)</name>
    <dbReference type="NCBI Taxonomy" id="177439"/>
    <lineage>
        <taxon>Bacteria</taxon>
        <taxon>Pseudomonadati</taxon>
        <taxon>Thermodesulfobacteriota</taxon>
        <taxon>Desulfobulbia</taxon>
        <taxon>Desulfobulbales</taxon>
        <taxon>Desulfocapsaceae</taxon>
        <taxon>Desulfotalea</taxon>
    </lineage>
</organism>
<protein>
    <recommendedName>
        <fullName evidence="7">D-lactate dehydrogenase (cytochrome)</fullName>
        <ecNumber evidence="7">1.1.2.4</ecNumber>
    </recommendedName>
</protein>
<keyword evidence="3" id="KW-0285">Flavoprotein</keyword>
<dbReference type="HOGENOM" id="CLU_013688_0_0_7"/>
<dbReference type="eggNOG" id="COG0277">
    <property type="taxonomic scope" value="Bacteria"/>
</dbReference>
<dbReference type="Gene3D" id="3.30.70.2740">
    <property type="match status" value="1"/>
</dbReference>
<evidence type="ECO:0000256" key="3">
    <source>
        <dbReference type="ARBA" id="ARBA00022630"/>
    </source>
</evidence>
<feature type="domain" description="FAD-binding PCMH-type" evidence="9">
    <location>
        <begin position="39"/>
        <end position="267"/>
    </location>
</feature>
<dbReference type="InterPro" id="IPR016164">
    <property type="entry name" value="FAD-linked_Oxase-like_C"/>
</dbReference>
<dbReference type="InterPro" id="IPR016166">
    <property type="entry name" value="FAD-bd_PCMH"/>
</dbReference>
<dbReference type="GO" id="GO:1903457">
    <property type="term" value="P:lactate catabolic process"/>
    <property type="evidence" value="ECO:0007669"/>
    <property type="project" value="TreeGrafter"/>
</dbReference>
<dbReference type="AlphaFoldDB" id="Q6ALH1"/>
<dbReference type="GO" id="GO:0004458">
    <property type="term" value="F:D-lactate dehydrogenase (cytochrome) activity"/>
    <property type="evidence" value="ECO:0007669"/>
    <property type="project" value="UniProtKB-EC"/>
</dbReference>
<dbReference type="Gene3D" id="1.10.1060.10">
    <property type="entry name" value="Alpha-helical ferredoxin"/>
    <property type="match status" value="1"/>
</dbReference>
<evidence type="ECO:0000313" key="10">
    <source>
        <dbReference type="EMBL" id="CAG36804.1"/>
    </source>
</evidence>
<dbReference type="Gene3D" id="3.30.465.10">
    <property type="match status" value="1"/>
</dbReference>
<feature type="domain" description="4Fe-4S ferredoxin-type" evidence="8">
    <location>
        <begin position="531"/>
        <end position="562"/>
    </location>
</feature>
<dbReference type="SUPFAM" id="SSF55103">
    <property type="entry name" value="FAD-linked oxidases, C-terminal domain"/>
    <property type="match status" value="1"/>
</dbReference>
<evidence type="ECO:0000259" key="8">
    <source>
        <dbReference type="PROSITE" id="PS51379"/>
    </source>
</evidence>
<dbReference type="SUPFAM" id="SSF56176">
    <property type="entry name" value="FAD-binding/transporter-associated domain-like"/>
    <property type="match status" value="1"/>
</dbReference>
<dbReference type="InterPro" id="IPR016171">
    <property type="entry name" value="Vanillyl_alc_oxidase_C-sub2"/>
</dbReference>
<keyword evidence="6" id="KW-0560">Oxidoreductase</keyword>
<dbReference type="InterPro" id="IPR016169">
    <property type="entry name" value="FAD-bd_PCMH_sub2"/>
</dbReference>
<evidence type="ECO:0000256" key="1">
    <source>
        <dbReference type="ARBA" id="ARBA00001974"/>
    </source>
</evidence>
<dbReference type="SUPFAM" id="SSF46548">
    <property type="entry name" value="alpha-helical ferredoxin"/>
    <property type="match status" value="1"/>
</dbReference>
<comment type="cofactor">
    <cofactor evidence="1">
        <name>FAD</name>
        <dbReference type="ChEBI" id="CHEBI:57692"/>
    </cofactor>
</comment>
<dbReference type="Pfam" id="PF13183">
    <property type="entry name" value="Fer4_8"/>
    <property type="match status" value="1"/>
</dbReference>